<feature type="domain" description="C2H2-type" evidence="8">
    <location>
        <begin position="8"/>
        <end position="35"/>
    </location>
</feature>
<dbReference type="Pfam" id="PF13465">
    <property type="entry name" value="zf-H2C2_2"/>
    <property type="match status" value="1"/>
</dbReference>
<dbReference type="GO" id="GO:0005634">
    <property type="term" value="C:nucleus"/>
    <property type="evidence" value="ECO:0007669"/>
    <property type="project" value="UniProtKB-SubCell"/>
</dbReference>
<sequence length="79" mass="9043">MQSPSKKHKCSVCSRGFTRPAEVVRHMRIHTGEKPYPCPACGHRFNQKSAMKSHYMKIHVHPWGLDEMSLEPSSLDVKP</sequence>
<keyword evidence="6" id="KW-0539">Nucleus</keyword>
<evidence type="ECO:0000256" key="6">
    <source>
        <dbReference type="ARBA" id="ARBA00023242"/>
    </source>
</evidence>
<evidence type="ECO:0000256" key="4">
    <source>
        <dbReference type="ARBA" id="ARBA00022771"/>
    </source>
</evidence>
<dbReference type="PANTHER" id="PTHR24388">
    <property type="entry name" value="ZINC FINGER PROTEIN"/>
    <property type="match status" value="1"/>
</dbReference>
<keyword evidence="10" id="KW-1185">Reference proteome</keyword>
<dbReference type="PROSITE" id="PS50157">
    <property type="entry name" value="ZINC_FINGER_C2H2_2"/>
    <property type="match status" value="2"/>
</dbReference>
<keyword evidence="4 7" id="KW-0863">Zinc-finger</keyword>
<evidence type="ECO:0000256" key="2">
    <source>
        <dbReference type="ARBA" id="ARBA00022723"/>
    </source>
</evidence>
<dbReference type="Gene3D" id="3.30.160.60">
    <property type="entry name" value="Classic Zinc Finger"/>
    <property type="match status" value="2"/>
</dbReference>
<evidence type="ECO:0000256" key="3">
    <source>
        <dbReference type="ARBA" id="ARBA00022737"/>
    </source>
</evidence>
<protein>
    <recommendedName>
        <fullName evidence="8">C2H2-type domain-containing protein</fullName>
    </recommendedName>
</protein>
<dbReference type="FunFam" id="3.30.160.60:FF:000309">
    <property type="entry name" value="zinc finger X-chromosomal protein-like"/>
    <property type="match status" value="1"/>
</dbReference>
<dbReference type="AlphaFoldDB" id="A0A9D4R953"/>
<dbReference type="SUPFAM" id="SSF57667">
    <property type="entry name" value="beta-beta-alpha zinc fingers"/>
    <property type="match status" value="1"/>
</dbReference>
<evidence type="ECO:0000313" key="10">
    <source>
        <dbReference type="Proteomes" id="UP000828390"/>
    </source>
</evidence>
<dbReference type="GO" id="GO:0000981">
    <property type="term" value="F:DNA-binding transcription factor activity, RNA polymerase II-specific"/>
    <property type="evidence" value="ECO:0007669"/>
    <property type="project" value="TreeGrafter"/>
</dbReference>
<dbReference type="InterPro" id="IPR036236">
    <property type="entry name" value="Znf_C2H2_sf"/>
</dbReference>
<accession>A0A9D4R953</accession>
<dbReference type="PANTHER" id="PTHR24388:SF54">
    <property type="entry name" value="PROTEIN ESCARGOT"/>
    <property type="match status" value="1"/>
</dbReference>
<evidence type="ECO:0000256" key="7">
    <source>
        <dbReference type="PROSITE-ProRule" id="PRU00042"/>
    </source>
</evidence>
<reference evidence="9" key="1">
    <citation type="journal article" date="2019" name="bioRxiv">
        <title>The Genome of the Zebra Mussel, Dreissena polymorpha: A Resource for Invasive Species Research.</title>
        <authorList>
            <person name="McCartney M.A."/>
            <person name="Auch B."/>
            <person name="Kono T."/>
            <person name="Mallez S."/>
            <person name="Zhang Y."/>
            <person name="Obille A."/>
            <person name="Becker A."/>
            <person name="Abrahante J.E."/>
            <person name="Garbe J."/>
            <person name="Badalamenti J.P."/>
            <person name="Herman A."/>
            <person name="Mangelson H."/>
            <person name="Liachko I."/>
            <person name="Sullivan S."/>
            <person name="Sone E.D."/>
            <person name="Koren S."/>
            <person name="Silverstein K.A.T."/>
            <person name="Beckman K.B."/>
            <person name="Gohl D.M."/>
        </authorList>
    </citation>
    <scope>NUCLEOTIDE SEQUENCE</scope>
    <source>
        <strain evidence="9">Duluth1</strain>
        <tissue evidence="9">Whole animal</tissue>
    </source>
</reference>
<dbReference type="Proteomes" id="UP000828390">
    <property type="component" value="Unassembled WGS sequence"/>
</dbReference>
<gene>
    <name evidence="9" type="ORF">DPMN_102514</name>
</gene>
<dbReference type="GO" id="GO:0005694">
    <property type="term" value="C:chromosome"/>
    <property type="evidence" value="ECO:0007669"/>
    <property type="project" value="UniProtKB-ARBA"/>
</dbReference>
<dbReference type="GO" id="GO:0045893">
    <property type="term" value="P:positive regulation of DNA-templated transcription"/>
    <property type="evidence" value="ECO:0007669"/>
    <property type="project" value="UniProtKB-ARBA"/>
</dbReference>
<dbReference type="InterPro" id="IPR050527">
    <property type="entry name" value="Snail/Krueppel_Znf"/>
</dbReference>
<reference evidence="9" key="2">
    <citation type="submission" date="2020-11" db="EMBL/GenBank/DDBJ databases">
        <authorList>
            <person name="McCartney M.A."/>
            <person name="Auch B."/>
            <person name="Kono T."/>
            <person name="Mallez S."/>
            <person name="Becker A."/>
            <person name="Gohl D.M."/>
            <person name="Silverstein K.A.T."/>
            <person name="Koren S."/>
            <person name="Bechman K.B."/>
            <person name="Herman A."/>
            <person name="Abrahante J.E."/>
            <person name="Garbe J."/>
        </authorList>
    </citation>
    <scope>NUCLEOTIDE SEQUENCE</scope>
    <source>
        <strain evidence="9">Duluth1</strain>
        <tissue evidence="9">Whole animal</tissue>
    </source>
</reference>
<proteinExistence type="predicted"/>
<keyword evidence="2" id="KW-0479">Metal-binding</keyword>
<comment type="caution">
    <text evidence="9">The sequence shown here is derived from an EMBL/GenBank/DDBJ whole genome shotgun (WGS) entry which is preliminary data.</text>
</comment>
<evidence type="ECO:0000313" key="9">
    <source>
        <dbReference type="EMBL" id="KAH3859694.1"/>
    </source>
</evidence>
<dbReference type="InterPro" id="IPR013087">
    <property type="entry name" value="Znf_C2H2_type"/>
</dbReference>
<keyword evidence="5" id="KW-0862">Zinc</keyword>
<evidence type="ECO:0000256" key="5">
    <source>
        <dbReference type="ARBA" id="ARBA00022833"/>
    </source>
</evidence>
<name>A0A9D4R953_DREPO</name>
<dbReference type="GO" id="GO:0008270">
    <property type="term" value="F:zinc ion binding"/>
    <property type="evidence" value="ECO:0007669"/>
    <property type="project" value="UniProtKB-KW"/>
</dbReference>
<dbReference type="PROSITE" id="PS00028">
    <property type="entry name" value="ZINC_FINGER_C2H2_1"/>
    <property type="match status" value="2"/>
</dbReference>
<evidence type="ECO:0000256" key="1">
    <source>
        <dbReference type="ARBA" id="ARBA00004123"/>
    </source>
</evidence>
<feature type="domain" description="C2H2-type" evidence="8">
    <location>
        <begin position="36"/>
        <end position="59"/>
    </location>
</feature>
<organism evidence="9 10">
    <name type="scientific">Dreissena polymorpha</name>
    <name type="common">Zebra mussel</name>
    <name type="synonym">Mytilus polymorpha</name>
    <dbReference type="NCBI Taxonomy" id="45954"/>
    <lineage>
        <taxon>Eukaryota</taxon>
        <taxon>Metazoa</taxon>
        <taxon>Spiralia</taxon>
        <taxon>Lophotrochozoa</taxon>
        <taxon>Mollusca</taxon>
        <taxon>Bivalvia</taxon>
        <taxon>Autobranchia</taxon>
        <taxon>Heteroconchia</taxon>
        <taxon>Euheterodonta</taxon>
        <taxon>Imparidentia</taxon>
        <taxon>Neoheterodontei</taxon>
        <taxon>Myida</taxon>
        <taxon>Dreissenoidea</taxon>
        <taxon>Dreissenidae</taxon>
        <taxon>Dreissena</taxon>
    </lineage>
</organism>
<dbReference type="SMART" id="SM00355">
    <property type="entry name" value="ZnF_C2H2"/>
    <property type="match status" value="2"/>
</dbReference>
<dbReference type="EMBL" id="JAIWYP010000003">
    <property type="protein sequence ID" value="KAH3859694.1"/>
    <property type="molecule type" value="Genomic_DNA"/>
</dbReference>
<keyword evidence="3" id="KW-0677">Repeat</keyword>
<comment type="subcellular location">
    <subcellularLocation>
        <location evidence="1">Nucleus</location>
    </subcellularLocation>
</comment>
<evidence type="ECO:0000259" key="8">
    <source>
        <dbReference type="PROSITE" id="PS50157"/>
    </source>
</evidence>
<dbReference type="FunFam" id="3.30.160.60:FF:001732">
    <property type="entry name" value="Zgc:162936"/>
    <property type="match status" value="1"/>
</dbReference>
<dbReference type="GO" id="GO:0000978">
    <property type="term" value="F:RNA polymerase II cis-regulatory region sequence-specific DNA binding"/>
    <property type="evidence" value="ECO:0007669"/>
    <property type="project" value="TreeGrafter"/>
</dbReference>